<dbReference type="EMBL" id="GBRH01254132">
    <property type="protein sequence ID" value="JAD43763.1"/>
    <property type="molecule type" value="Transcribed_RNA"/>
</dbReference>
<sequence length="48" mass="5717">MRHYISKFLFVCYGGFYDFLNMINSLKCCVFNSTTTKILLRKYNLVPI</sequence>
<reference evidence="1" key="2">
    <citation type="journal article" date="2015" name="Data Brief">
        <title>Shoot transcriptome of the giant reed, Arundo donax.</title>
        <authorList>
            <person name="Barrero R.A."/>
            <person name="Guerrero F.D."/>
            <person name="Moolhuijzen P."/>
            <person name="Goolsby J.A."/>
            <person name="Tidwell J."/>
            <person name="Bellgard S.E."/>
            <person name="Bellgard M.I."/>
        </authorList>
    </citation>
    <scope>NUCLEOTIDE SEQUENCE</scope>
    <source>
        <tissue evidence="1">Shoot tissue taken approximately 20 cm above the soil surface</tissue>
    </source>
</reference>
<evidence type="ECO:0000313" key="1">
    <source>
        <dbReference type="EMBL" id="JAD43763.1"/>
    </source>
</evidence>
<organism evidence="1">
    <name type="scientific">Arundo donax</name>
    <name type="common">Giant reed</name>
    <name type="synonym">Donax arundinaceus</name>
    <dbReference type="NCBI Taxonomy" id="35708"/>
    <lineage>
        <taxon>Eukaryota</taxon>
        <taxon>Viridiplantae</taxon>
        <taxon>Streptophyta</taxon>
        <taxon>Embryophyta</taxon>
        <taxon>Tracheophyta</taxon>
        <taxon>Spermatophyta</taxon>
        <taxon>Magnoliopsida</taxon>
        <taxon>Liliopsida</taxon>
        <taxon>Poales</taxon>
        <taxon>Poaceae</taxon>
        <taxon>PACMAD clade</taxon>
        <taxon>Arundinoideae</taxon>
        <taxon>Arundineae</taxon>
        <taxon>Arundo</taxon>
    </lineage>
</organism>
<name>A0A0A9A1E3_ARUDO</name>
<proteinExistence type="predicted"/>
<reference evidence="1" key="1">
    <citation type="submission" date="2014-09" db="EMBL/GenBank/DDBJ databases">
        <authorList>
            <person name="Magalhaes I.L.F."/>
            <person name="Oliveira U."/>
            <person name="Santos F.R."/>
            <person name="Vidigal T.H.D.A."/>
            <person name="Brescovit A.D."/>
            <person name="Santos A.J."/>
        </authorList>
    </citation>
    <scope>NUCLEOTIDE SEQUENCE</scope>
    <source>
        <tissue evidence="1">Shoot tissue taken approximately 20 cm above the soil surface</tissue>
    </source>
</reference>
<protein>
    <submittedName>
        <fullName evidence="1">Uncharacterized protein</fullName>
    </submittedName>
</protein>
<accession>A0A0A9A1E3</accession>
<dbReference type="AlphaFoldDB" id="A0A0A9A1E3"/>